<feature type="transmembrane region" description="Helical" evidence="8">
    <location>
        <begin position="203"/>
        <end position="224"/>
    </location>
</feature>
<dbReference type="GO" id="GO:0022857">
    <property type="term" value="F:transmembrane transporter activity"/>
    <property type="evidence" value="ECO:0007669"/>
    <property type="project" value="InterPro"/>
</dbReference>
<comment type="caution">
    <text evidence="9">The sequence shown here is derived from an EMBL/GenBank/DDBJ whole genome shotgun (WGS) entry which is preliminary data.</text>
</comment>
<dbReference type="Gene3D" id="1.20.1250.20">
    <property type="entry name" value="MFS general substrate transporter like domains"/>
    <property type="match status" value="2"/>
</dbReference>
<comment type="similarity">
    <text evidence="2 7">Belongs to the major facilitator superfamily. Proton-dependent oligopeptide transporter (POT/PTR) (TC 2.A.17) family.</text>
</comment>
<proteinExistence type="inferred from homology"/>
<feature type="transmembrane region" description="Helical" evidence="8">
    <location>
        <begin position="302"/>
        <end position="319"/>
    </location>
</feature>
<sequence>MKQCKNDIEDDQAQAKPKRIYTSWKNMIKHWPYITFPILGNEFCERFCFYGINTILLLYLQNVLKFSANTAYLISTTWKQFLYLMPIGGAIIADGFIGKFKTILSISLVYCAGTIVLTVASASNYGTHPWLDMIALFLIAVGTGGIKPCVAALAGDQFDPDQVAMVSVFFSVFYVSINVGSFIASLITPILRSIACMGNDSCFPIAFGVPAGAMLVATMIFALGSFKYKKLPVKENIYGSVAKVIWRALVNKTKTGPKREQWLDYYLNTHDCEQDEKCLEARSKKHSDFCAKVGLINDIRQLGSIVILFLPCCIYWTLYDQQYTTWMGQAFLMYYPKIGSFELKPDQISAFNGLCIMLFAPTFRIFIYPPLGYFFKVTPLRKMFIGCILCMVATCMCAGVQFKVQRTLATLPASDRSLVSFVNTLDDCDLTVSVVGSNDNYTLAPHGFMTDNLDQDSKETFTLHPGSNHFTLSYSGPNCTKTAFYPKDVSADLKAGKLNYVGVTPNGYYVNVADTMKASAGNGQFKLNIDIGMTSSWTQNLALCRVTTSGKTATCDSSQGDNFYYWETNYSDHQDDLDHVQAMKGGSVNVSSYVGKPILPGKWQLFYLNNTPIDTAHKRQKADVIPMDVTFDMEQQGGNFVLVVTGNKKKPSWTLYRTAPDSTVNVLLQLPQIAVLTASEIFFSVTAYEFAYTQAAPSMKSLIQGLWLLTTVIGDLVFTILTATKVFTNDAVMWLIYAGILGVATVVFVLLAAYYYEYSNYGESEESEVVEEDLSVDEIEDFRSTKL</sequence>
<dbReference type="InterPro" id="IPR000109">
    <property type="entry name" value="POT_fam"/>
</dbReference>
<evidence type="ECO:0000313" key="9">
    <source>
        <dbReference type="EMBL" id="TKR69515.1"/>
    </source>
</evidence>
<reference evidence="9 10" key="1">
    <citation type="journal article" date="2015" name="Genome Biol.">
        <title>Comparative genomics of Steinernema reveals deeply conserved gene regulatory networks.</title>
        <authorList>
            <person name="Dillman A.R."/>
            <person name="Macchietto M."/>
            <person name="Porter C.F."/>
            <person name="Rogers A."/>
            <person name="Williams B."/>
            <person name="Antoshechkin I."/>
            <person name="Lee M.M."/>
            <person name="Goodwin Z."/>
            <person name="Lu X."/>
            <person name="Lewis E.E."/>
            <person name="Goodrich-Blair H."/>
            <person name="Stock S.P."/>
            <person name="Adams B.J."/>
            <person name="Sternberg P.W."/>
            <person name="Mortazavi A."/>
        </authorList>
    </citation>
    <scope>NUCLEOTIDE SEQUENCE [LARGE SCALE GENOMIC DNA]</scope>
    <source>
        <strain evidence="9 10">ALL</strain>
    </source>
</reference>
<evidence type="ECO:0000256" key="8">
    <source>
        <dbReference type="SAM" id="Phobius"/>
    </source>
</evidence>
<feature type="transmembrane region" description="Helical" evidence="8">
    <location>
        <begin position="734"/>
        <end position="756"/>
    </location>
</feature>
<dbReference type="PROSITE" id="PS01023">
    <property type="entry name" value="PTR2_2"/>
    <property type="match status" value="1"/>
</dbReference>
<dbReference type="SUPFAM" id="SSF103473">
    <property type="entry name" value="MFS general substrate transporter"/>
    <property type="match status" value="1"/>
</dbReference>
<accession>A0A4V6A009</accession>
<reference evidence="9 10" key="2">
    <citation type="journal article" date="2019" name="G3 (Bethesda)">
        <title>Hybrid Assembly of the Genome of the Entomopathogenic Nematode Steinernema carpocapsae Identifies the X-Chromosome.</title>
        <authorList>
            <person name="Serra L."/>
            <person name="Macchietto M."/>
            <person name="Macias-Munoz A."/>
            <person name="McGill C.J."/>
            <person name="Rodriguez I.M."/>
            <person name="Rodriguez B."/>
            <person name="Murad R."/>
            <person name="Mortazavi A."/>
        </authorList>
    </citation>
    <scope>NUCLEOTIDE SEQUENCE [LARGE SCALE GENOMIC DNA]</scope>
    <source>
        <strain evidence="9 10">ALL</strain>
    </source>
</reference>
<dbReference type="PROSITE" id="PS01022">
    <property type="entry name" value="PTR2_1"/>
    <property type="match status" value="1"/>
</dbReference>
<feature type="transmembrane region" description="Helical" evidence="8">
    <location>
        <begin position="80"/>
        <end position="97"/>
    </location>
</feature>
<gene>
    <name evidence="9" type="ORF">L596_021663</name>
</gene>
<dbReference type="GO" id="GO:0016020">
    <property type="term" value="C:membrane"/>
    <property type="evidence" value="ECO:0007669"/>
    <property type="project" value="UniProtKB-SubCell"/>
</dbReference>
<keyword evidence="3 7" id="KW-0812">Transmembrane</keyword>
<keyword evidence="4" id="KW-0653">Protein transport</keyword>
<keyword evidence="5 8" id="KW-1133">Transmembrane helix</keyword>
<evidence type="ECO:0000256" key="6">
    <source>
        <dbReference type="ARBA" id="ARBA00023136"/>
    </source>
</evidence>
<evidence type="ECO:0008006" key="11">
    <source>
        <dbReference type="Google" id="ProtNLM"/>
    </source>
</evidence>
<comment type="subcellular location">
    <subcellularLocation>
        <location evidence="1 7">Membrane</location>
        <topology evidence="1 7">Multi-pass membrane protein</topology>
    </subcellularLocation>
</comment>
<evidence type="ECO:0000256" key="4">
    <source>
        <dbReference type="ARBA" id="ARBA00022856"/>
    </source>
</evidence>
<evidence type="ECO:0000256" key="5">
    <source>
        <dbReference type="ARBA" id="ARBA00022989"/>
    </source>
</evidence>
<dbReference type="OrthoDB" id="205993at2759"/>
<evidence type="ECO:0000256" key="1">
    <source>
        <dbReference type="ARBA" id="ARBA00004141"/>
    </source>
</evidence>
<feature type="transmembrane region" description="Helical" evidence="8">
    <location>
        <begin position="706"/>
        <end position="727"/>
    </location>
</feature>
<evidence type="ECO:0000256" key="3">
    <source>
        <dbReference type="ARBA" id="ARBA00022692"/>
    </source>
</evidence>
<name>A0A4V6A009_STECR</name>
<keyword evidence="7" id="KW-0813">Transport</keyword>
<evidence type="ECO:0000256" key="7">
    <source>
        <dbReference type="RuleBase" id="RU003755"/>
    </source>
</evidence>
<keyword evidence="4" id="KW-0571">Peptide transport</keyword>
<dbReference type="InterPro" id="IPR018456">
    <property type="entry name" value="PTR2_symporter_CS"/>
</dbReference>
<dbReference type="GO" id="GO:0006857">
    <property type="term" value="P:oligopeptide transport"/>
    <property type="evidence" value="ECO:0007669"/>
    <property type="project" value="InterPro"/>
</dbReference>
<dbReference type="Proteomes" id="UP000298663">
    <property type="component" value="Unassembled WGS sequence"/>
</dbReference>
<protein>
    <recommendedName>
        <fullName evidence="11">Major facilitator superfamily (MFS) profile domain-containing protein</fullName>
    </recommendedName>
</protein>
<feature type="transmembrane region" description="Helical" evidence="8">
    <location>
        <begin position="383"/>
        <end position="402"/>
    </location>
</feature>
<feature type="transmembrane region" description="Helical" evidence="8">
    <location>
        <begin position="166"/>
        <end position="191"/>
    </location>
</feature>
<feature type="transmembrane region" description="Helical" evidence="8">
    <location>
        <begin position="47"/>
        <end position="68"/>
    </location>
</feature>
<feature type="transmembrane region" description="Helical" evidence="8">
    <location>
        <begin position="134"/>
        <end position="154"/>
    </location>
</feature>
<evidence type="ECO:0000313" key="10">
    <source>
        <dbReference type="Proteomes" id="UP000298663"/>
    </source>
</evidence>
<keyword evidence="6 8" id="KW-0472">Membrane</keyword>
<feature type="transmembrane region" description="Helical" evidence="8">
    <location>
        <begin position="104"/>
        <end position="122"/>
    </location>
</feature>
<organism evidence="9 10">
    <name type="scientific">Steinernema carpocapsae</name>
    <name type="common">Entomopathogenic nematode</name>
    <dbReference type="NCBI Taxonomy" id="34508"/>
    <lineage>
        <taxon>Eukaryota</taxon>
        <taxon>Metazoa</taxon>
        <taxon>Ecdysozoa</taxon>
        <taxon>Nematoda</taxon>
        <taxon>Chromadorea</taxon>
        <taxon>Rhabditida</taxon>
        <taxon>Tylenchina</taxon>
        <taxon>Panagrolaimomorpha</taxon>
        <taxon>Strongyloidoidea</taxon>
        <taxon>Steinernematidae</taxon>
        <taxon>Steinernema</taxon>
    </lineage>
</organism>
<dbReference type="Pfam" id="PF00854">
    <property type="entry name" value="PTR2"/>
    <property type="match status" value="2"/>
</dbReference>
<dbReference type="AlphaFoldDB" id="A0A4V6A009"/>
<keyword evidence="10" id="KW-1185">Reference proteome</keyword>
<feature type="transmembrane region" description="Helical" evidence="8">
    <location>
        <begin position="350"/>
        <end position="371"/>
    </location>
</feature>
<dbReference type="EMBL" id="AZBU02000007">
    <property type="protein sequence ID" value="TKR69515.1"/>
    <property type="molecule type" value="Genomic_DNA"/>
</dbReference>
<dbReference type="PANTHER" id="PTHR11654">
    <property type="entry name" value="OLIGOPEPTIDE TRANSPORTER-RELATED"/>
    <property type="match status" value="1"/>
</dbReference>
<evidence type="ECO:0000256" key="2">
    <source>
        <dbReference type="ARBA" id="ARBA00005982"/>
    </source>
</evidence>
<dbReference type="InterPro" id="IPR036259">
    <property type="entry name" value="MFS_trans_sf"/>
</dbReference>